<dbReference type="Proteomes" id="UP000295110">
    <property type="component" value="Unassembled WGS sequence"/>
</dbReference>
<gene>
    <name evidence="1" type="ORF">EV671_101277</name>
</gene>
<dbReference type="InterPro" id="IPR043519">
    <property type="entry name" value="NT_sf"/>
</dbReference>
<evidence type="ECO:0008006" key="3">
    <source>
        <dbReference type="Google" id="ProtNLM"/>
    </source>
</evidence>
<organism evidence="1 2">
    <name type="scientific">Roseateles saccharophilus</name>
    <name type="common">Pseudomonas saccharophila</name>
    <dbReference type="NCBI Taxonomy" id="304"/>
    <lineage>
        <taxon>Bacteria</taxon>
        <taxon>Pseudomonadati</taxon>
        <taxon>Pseudomonadota</taxon>
        <taxon>Betaproteobacteria</taxon>
        <taxon>Burkholderiales</taxon>
        <taxon>Sphaerotilaceae</taxon>
        <taxon>Roseateles</taxon>
    </lineage>
</organism>
<name>A0A4R3UXP6_ROSSA</name>
<comment type="caution">
    <text evidence="1">The sequence shown here is derived from an EMBL/GenBank/DDBJ whole genome shotgun (WGS) entry which is preliminary data.</text>
</comment>
<sequence>MLNPDFKEFAELLNAHRVDYLVVGGYALAAHGHPRYTGDIDFWLARSPENIGRLLTVLQEFGFGSLKLQAADLAPDSVIQLGQPPRRIDLLMGIDGVEFDACFARREVVAIDGLPLNFIGLDDFKANKRASGRLKDLADLEALDDKD</sequence>
<dbReference type="AlphaFoldDB" id="A0A4R3UXP6"/>
<dbReference type="RefSeq" id="WP_132571693.1">
    <property type="nucleotide sequence ID" value="NZ_CBCSGL010000025.1"/>
</dbReference>
<evidence type="ECO:0000313" key="1">
    <source>
        <dbReference type="EMBL" id="TCU97066.1"/>
    </source>
</evidence>
<protein>
    <recommendedName>
        <fullName evidence="3">Nucleotidyltransferase DUF2204</fullName>
    </recommendedName>
</protein>
<keyword evidence="2" id="KW-1185">Reference proteome</keyword>
<dbReference type="OrthoDB" id="121150at2"/>
<dbReference type="SUPFAM" id="SSF81301">
    <property type="entry name" value="Nucleotidyltransferase"/>
    <property type="match status" value="1"/>
</dbReference>
<evidence type="ECO:0000313" key="2">
    <source>
        <dbReference type="Proteomes" id="UP000295110"/>
    </source>
</evidence>
<dbReference type="Gene3D" id="3.30.460.40">
    <property type="match status" value="1"/>
</dbReference>
<accession>A0A4R3UXP6</accession>
<proteinExistence type="predicted"/>
<reference evidence="1 2" key="1">
    <citation type="submission" date="2019-03" db="EMBL/GenBank/DDBJ databases">
        <title>Genomic Encyclopedia of Type Strains, Phase IV (KMG-IV): sequencing the most valuable type-strain genomes for metagenomic binning, comparative biology and taxonomic classification.</title>
        <authorList>
            <person name="Goeker M."/>
        </authorList>
    </citation>
    <scope>NUCLEOTIDE SEQUENCE [LARGE SCALE GENOMIC DNA]</scope>
    <source>
        <strain evidence="1 2">DSM 654</strain>
    </source>
</reference>
<dbReference type="EMBL" id="SMBU01000012">
    <property type="protein sequence ID" value="TCU97066.1"/>
    <property type="molecule type" value="Genomic_DNA"/>
</dbReference>